<dbReference type="GO" id="GO:0005524">
    <property type="term" value="F:ATP binding"/>
    <property type="evidence" value="ECO:0007669"/>
    <property type="project" value="UniProtKB-UniRule"/>
</dbReference>
<dbReference type="SUPFAM" id="SSF52540">
    <property type="entry name" value="P-loop containing nucleoside triphosphate hydrolases"/>
    <property type="match status" value="1"/>
</dbReference>
<evidence type="ECO:0000256" key="1">
    <source>
        <dbReference type="ARBA" id="ARBA00022701"/>
    </source>
</evidence>
<name>A0AB34ILV0_PRYPA</name>
<accession>A0AB34ILV0</accession>
<dbReference type="InterPro" id="IPR027417">
    <property type="entry name" value="P-loop_NTPase"/>
</dbReference>
<dbReference type="InterPro" id="IPR019821">
    <property type="entry name" value="Kinesin_motor_CS"/>
</dbReference>
<dbReference type="InterPro" id="IPR056524">
    <property type="entry name" value="KIF6/9_C"/>
</dbReference>
<keyword evidence="12" id="KW-1185">Reference proteome</keyword>
<dbReference type="SMART" id="SM00129">
    <property type="entry name" value="KISc"/>
    <property type="match status" value="1"/>
</dbReference>
<comment type="caution">
    <text evidence="11">The sequence shown here is derived from an EMBL/GenBank/DDBJ whole genome shotgun (WGS) entry which is preliminary data.</text>
</comment>
<keyword evidence="2 6" id="KW-0547">Nucleotide-binding</keyword>
<evidence type="ECO:0000256" key="7">
    <source>
        <dbReference type="RuleBase" id="RU000394"/>
    </source>
</evidence>
<keyword evidence="3 6" id="KW-0067">ATP-binding</keyword>
<evidence type="ECO:0000256" key="8">
    <source>
        <dbReference type="SAM" id="Coils"/>
    </source>
</evidence>
<dbReference type="GO" id="GO:0007018">
    <property type="term" value="P:microtubule-based movement"/>
    <property type="evidence" value="ECO:0007669"/>
    <property type="project" value="InterPro"/>
</dbReference>
<dbReference type="PROSITE" id="PS50067">
    <property type="entry name" value="KINESIN_MOTOR_2"/>
    <property type="match status" value="1"/>
</dbReference>
<protein>
    <recommendedName>
        <fullName evidence="7">Kinesin-like protein</fullName>
    </recommendedName>
</protein>
<evidence type="ECO:0000256" key="6">
    <source>
        <dbReference type="PROSITE-ProRule" id="PRU00283"/>
    </source>
</evidence>
<gene>
    <name evidence="11" type="ORF">AB1Y20_011437</name>
</gene>
<dbReference type="AlphaFoldDB" id="A0AB34ILV0"/>
<organism evidence="11 12">
    <name type="scientific">Prymnesium parvum</name>
    <name type="common">Toxic golden alga</name>
    <dbReference type="NCBI Taxonomy" id="97485"/>
    <lineage>
        <taxon>Eukaryota</taxon>
        <taxon>Haptista</taxon>
        <taxon>Haptophyta</taxon>
        <taxon>Prymnesiophyceae</taxon>
        <taxon>Prymnesiales</taxon>
        <taxon>Prymnesiaceae</taxon>
        <taxon>Prymnesium</taxon>
    </lineage>
</organism>
<feature type="binding site" evidence="6">
    <location>
        <begin position="88"/>
        <end position="95"/>
    </location>
    <ligand>
        <name>ATP</name>
        <dbReference type="ChEBI" id="CHEBI:30616"/>
    </ligand>
</feature>
<dbReference type="Proteomes" id="UP001515480">
    <property type="component" value="Unassembled WGS sequence"/>
</dbReference>
<evidence type="ECO:0000256" key="4">
    <source>
        <dbReference type="ARBA" id="ARBA00023054"/>
    </source>
</evidence>
<proteinExistence type="inferred from homology"/>
<dbReference type="EMBL" id="JBGBPQ010000022">
    <property type="protein sequence ID" value="KAL1503386.1"/>
    <property type="molecule type" value="Genomic_DNA"/>
</dbReference>
<dbReference type="PANTHER" id="PTHR47968:SF36">
    <property type="entry name" value="KINESIN HEAVY CHAIN ISOFORM X1"/>
    <property type="match status" value="1"/>
</dbReference>
<keyword evidence="4 8" id="KW-0175">Coiled coil</keyword>
<feature type="compositionally biased region" description="Low complexity" evidence="9">
    <location>
        <begin position="513"/>
        <end position="530"/>
    </location>
</feature>
<feature type="region of interest" description="Disordered" evidence="9">
    <location>
        <begin position="505"/>
        <end position="541"/>
    </location>
</feature>
<dbReference type="PANTHER" id="PTHR47968">
    <property type="entry name" value="CENTROMERE PROTEIN E"/>
    <property type="match status" value="1"/>
</dbReference>
<keyword evidence="5 6" id="KW-0505">Motor protein</keyword>
<dbReference type="GO" id="GO:0005874">
    <property type="term" value="C:microtubule"/>
    <property type="evidence" value="ECO:0007669"/>
    <property type="project" value="UniProtKB-KW"/>
</dbReference>
<dbReference type="InterPro" id="IPR027640">
    <property type="entry name" value="Kinesin-like_fam"/>
</dbReference>
<dbReference type="PROSITE" id="PS00411">
    <property type="entry name" value="KINESIN_MOTOR_1"/>
    <property type="match status" value="1"/>
</dbReference>
<evidence type="ECO:0000256" key="2">
    <source>
        <dbReference type="ARBA" id="ARBA00022741"/>
    </source>
</evidence>
<sequence>MGGGAVRVVIRVRQTEQLADALHVDPDGRTIRITQPGGGVSEDKEQSLAFCCDEVLLNSSQQKVFDAVGLGATEAVLEGYHGTIICYGQTGAGKSFTMIGADRSYAQRGLAPRCLAHLFHQAANRPELEYTLRLSCLEIYNETLYDLLATLPSHGERPELSVSERGGQVSVKGLSSHEVQSEEAALQLLFEAESNRAVAQHQLNQHSSRSHVLYVVEVERRSKVIDSATVTARLTLVDLAGSERLKKSGAREEGAGEAERQQQQRLAKEAMTINKSLSFLEQVVLALVSRKPHVPHRSCKLTSVLRNSLGGNCRVTLVANVYGEGRHLEETFSTLKFASRMQQVTTNVVVNAQKDSNPAAALTACHAQVAELKRELAMHDQMANRSKMTYEPFSTAQKEELREAVRQYLEGTLPELEVISVRHVKETYEQMKALYQAQAHELATARAALAHAPAEACGGARLRGGADEAVPVEVVEVGELLGGAAFGVAPPDARPADGQALALAAGRRGGGEADAPPSAAAGDSLEAAAAAEEEESGAPAGSAAEYFAEFKRGDGVEVNKMLLENKASLRELRGKQRAISRNVNATKREIDELKAIADHKRELRQQGELKDVIDEEEFACLSKLKASKQRYRELFDELREARSDAEYVGSLVESCRQQLLADFERWVRLRDPAVAPHGLLPPPPEPPARELDADEEFDSIADQMALTADPDSLPFMKAAKHASARGSPSQKRGVGRKGLDGGSVAKPARA</sequence>
<dbReference type="PRINTS" id="PR00380">
    <property type="entry name" value="KINESINHEAVY"/>
</dbReference>
<evidence type="ECO:0000256" key="9">
    <source>
        <dbReference type="SAM" id="MobiDB-lite"/>
    </source>
</evidence>
<evidence type="ECO:0000256" key="3">
    <source>
        <dbReference type="ARBA" id="ARBA00022840"/>
    </source>
</evidence>
<evidence type="ECO:0000313" key="11">
    <source>
        <dbReference type="EMBL" id="KAL1503386.1"/>
    </source>
</evidence>
<evidence type="ECO:0000256" key="5">
    <source>
        <dbReference type="ARBA" id="ARBA00023175"/>
    </source>
</evidence>
<comment type="similarity">
    <text evidence="6 7">Belongs to the TRAFAC class myosin-kinesin ATPase superfamily. Kinesin family.</text>
</comment>
<dbReference type="Pfam" id="PF23735">
    <property type="entry name" value="KIF9"/>
    <property type="match status" value="1"/>
</dbReference>
<feature type="coiled-coil region" evidence="8">
    <location>
        <begin position="583"/>
        <end position="644"/>
    </location>
</feature>
<dbReference type="GO" id="GO:0003777">
    <property type="term" value="F:microtubule motor activity"/>
    <property type="evidence" value="ECO:0007669"/>
    <property type="project" value="InterPro"/>
</dbReference>
<dbReference type="GO" id="GO:0008017">
    <property type="term" value="F:microtubule binding"/>
    <property type="evidence" value="ECO:0007669"/>
    <property type="project" value="InterPro"/>
</dbReference>
<evidence type="ECO:0000259" key="10">
    <source>
        <dbReference type="PROSITE" id="PS50067"/>
    </source>
</evidence>
<dbReference type="Pfam" id="PF00225">
    <property type="entry name" value="Kinesin"/>
    <property type="match status" value="1"/>
</dbReference>
<reference evidence="11 12" key="1">
    <citation type="journal article" date="2024" name="Science">
        <title>Giant polyketide synthase enzymes in the biosynthesis of giant marine polyether toxins.</title>
        <authorList>
            <person name="Fallon T.R."/>
            <person name="Shende V.V."/>
            <person name="Wierzbicki I.H."/>
            <person name="Pendleton A.L."/>
            <person name="Watervoot N.F."/>
            <person name="Auber R.P."/>
            <person name="Gonzalez D.J."/>
            <person name="Wisecaver J.H."/>
            <person name="Moore B.S."/>
        </authorList>
    </citation>
    <scope>NUCLEOTIDE SEQUENCE [LARGE SCALE GENOMIC DNA]</scope>
    <source>
        <strain evidence="11 12">12B1</strain>
    </source>
</reference>
<dbReference type="InterPro" id="IPR001752">
    <property type="entry name" value="Kinesin_motor_dom"/>
</dbReference>
<keyword evidence="1 7" id="KW-0493">Microtubule</keyword>
<dbReference type="Gene3D" id="3.40.850.10">
    <property type="entry name" value="Kinesin motor domain"/>
    <property type="match status" value="1"/>
</dbReference>
<dbReference type="InterPro" id="IPR036961">
    <property type="entry name" value="Kinesin_motor_dom_sf"/>
</dbReference>
<feature type="region of interest" description="Disordered" evidence="9">
    <location>
        <begin position="708"/>
        <end position="750"/>
    </location>
</feature>
<evidence type="ECO:0000313" key="12">
    <source>
        <dbReference type="Proteomes" id="UP001515480"/>
    </source>
</evidence>
<feature type="domain" description="Kinesin motor" evidence="10">
    <location>
        <begin position="5"/>
        <end position="344"/>
    </location>
</feature>